<organism evidence="2 3">
    <name type="scientific">Acidiphilium acidophilum</name>
    <name type="common">Thiobacillus acidophilus</name>
    <dbReference type="NCBI Taxonomy" id="76588"/>
    <lineage>
        <taxon>Bacteria</taxon>
        <taxon>Pseudomonadati</taxon>
        <taxon>Pseudomonadota</taxon>
        <taxon>Alphaproteobacteria</taxon>
        <taxon>Acetobacterales</taxon>
        <taxon>Acidocellaceae</taxon>
        <taxon>Acidiphilium</taxon>
    </lineage>
</organism>
<dbReference type="InterPro" id="IPR024624">
    <property type="entry name" value="Pyridox_Oxase_Alr4036_FMN-bd"/>
</dbReference>
<reference evidence="2 3" key="1">
    <citation type="submission" date="2023-11" db="EMBL/GenBank/DDBJ databases">
        <title>MicrobeMod: A computational toolkit for identifying prokaryotic methylation and restriction-modification with nanopore sequencing.</title>
        <authorList>
            <person name="Crits-Christoph A."/>
            <person name="Kang S.C."/>
            <person name="Lee H."/>
            <person name="Ostrov N."/>
        </authorList>
    </citation>
    <scope>NUCLEOTIDE SEQUENCE [LARGE SCALE GENOMIC DNA]</scope>
    <source>
        <strain evidence="2 3">DSMZ 700</strain>
    </source>
</reference>
<dbReference type="GO" id="GO:0010181">
    <property type="term" value="F:FMN binding"/>
    <property type="evidence" value="ECO:0007669"/>
    <property type="project" value="InterPro"/>
</dbReference>
<accession>A0AAW9DT19</accession>
<proteinExistence type="predicted"/>
<dbReference type="InterPro" id="IPR012349">
    <property type="entry name" value="Split_barrel_FMN-bd"/>
</dbReference>
<protein>
    <submittedName>
        <fullName evidence="2">Pyridoxamine 5'-phosphate oxidase family protein</fullName>
    </submittedName>
</protein>
<dbReference type="Proteomes" id="UP001279553">
    <property type="component" value="Unassembled WGS sequence"/>
</dbReference>
<gene>
    <name evidence="2" type="ORF">SIL87_16480</name>
</gene>
<comment type="caution">
    <text evidence="2">The sequence shown here is derived from an EMBL/GenBank/DDBJ whole genome shotgun (WGS) entry which is preliminary data.</text>
</comment>
<feature type="domain" description="Pyridoxamine 5'-phosphate oxidase Alr4036 family FMN-binding" evidence="1">
    <location>
        <begin position="24"/>
        <end position="102"/>
    </location>
</feature>
<evidence type="ECO:0000313" key="2">
    <source>
        <dbReference type="EMBL" id="MDX5932354.1"/>
    </source>
</evidence>
<dbReference type="Pfam" id="PF12766">
    <property type="entry name" value="Pyridox_oxase_2"/>
    <property type="match status" value="1"/>
</dbReference>
<keyword evidence="3" id="KW-1185">Reference proteome</keyword>
<sequence>MDLPAAPTDPAVFIEHALRRLETGVTDRRSPFHVIGLSSVAPSGLPRARSVVLRDCAPGEIRFHTDRRSAKCAELAADPRAAMLAYAAVDRLQIRAEGLVALHTGDAVAEAAWQNLGPSGREIYRTAAVPGAAVAADRADRLAEAAAIIHFTVAVMRFDVVDVLSLRSGGHQRASCRFDAAGRVTEAAFITA</sequence>
<dbReference type="SUPFAM" id="SSF50475">
    <property type="entry name" value="FMN-binding split barrel"/>
    <property type="match status" value="1"/>
</dbReference>
<evidence type="ECO:0000313" key="3">
    <source>
        <dbReference type="Proteomes" id="UP001279553"/>
    </source>
</evidence>
<name>A0AAW9DT19_ACIAO</name>
<dbReference type="Gene3D" id="2.30.110.10">
    <property type="entry name" value="Electron Transport, Fmn-binding Protein, Chain A"/>
    <property type="match status" value="1"/>
</dbReference>
<evidence type="ECO:0000259" key="1">
    <source>
        <dbReference type="Pfam" id="PF12766"/>
    </source>
</evidence>
<dbReference type="EMBL" id="JAWXYB010000018">
    <property type="protein sequence ID" value="MDX5932354.1"/>
    <property type="molecule type" value="Genomic_DNA"/>
</dbReference>
<dbReference type="AlphaFoldDB" id="A0AAW9DT19"/>